<comment type="caution">
    <text evidence="1">The sequence shown here is derived from an EMBL/GenBank/DDBJ whole genome shotgun (WGS) entry which is preliminary data.</text>
</comment>
<reference evidence="1 2" key="1">
    <citation type="submission" date="2020-04" db="EMBL/GenBank/DDBJ databases">
        <title>Perkinsus olseni comparative genomics.</title>
        <authorList>
            <person name="Bogema D.R."/>
        </authorList>
    </citation>
    <scope>NUCLEOTIDE SEQUENCE [LARGE SCALE GENOMIC DNA]</scope>
    <source>
        <strain evidence="1">ATCC PRA-205</strain>
    </source>
</reference>
<feature type="non-terminal residue" evidence="1">
    <location>
        <position position="103"/>
    </location>
</feature>
<evidence type="ECO:0000313" key="1">
    <source>
        <dbReference type="EMBL" id="KAF4739475.1"/>
    </source>
</evidence>
<dbReference type="EMBL" id="JABANM010010369">
    <property type="protein sequence ID" value="KAF4739475.1"/>
    <property type="molecule type" value="Genomic_DNA"/>
</dbReference>
<dbReference type="Proteomes" id="UP000574390">
    <property type="component" value="Unassembled WGS sequence"/>
</dbReference>
<proteinExistence type="predicted"/>
<evidence type="ECO:0000313" key="2">
    <source>
        <dbReference type="Proteomes" id="UP000574390"/>
    </source>
</evidence>
<gene>
    <name evidence="1" type="ORF">FOZ62_026746</name>
</gene>
<organism evidence="1 2">
    <name type="scientific">Perkinsus olseni</name>
    <name type="common">Perkinsus atlanticus</name>
    <dbReference type="NCBI Taxonomy" id="32597"/>
    <lineage>
        <taxon>Eukaryota</taxon>
        <taxon>Sar</taxon>
        <taxon>Alveolata</taxon>
        <taxon>Perkinsozoa</taxon>
        <taxon>Perkinsea</taxon>
        <taxon>Perkinsida</taxon>
        <taxon>Perkinsidae</taxon>
        <taxon>Perkinsus</taxon>
    </lineage>
</organism>
<sequence length="103" mass="11320">MALPSTTALAAAVTCLRIDGDVWETQKKNTLMAVPSRARSSDHQEQAAILSFKETSALGRQLVIDLAAFDVRMLRDPVQAYNVGVTRSRMAICRHLICSMESI</sequence>
<accession>A0A7J6T311</accession>
<name>A0A7J6T311_PEROL</name>
<dbReference type="AlphaFoldDB" id="A0A7J6T311"/>
<protein>
    <submittedName>
        <fullName evidence="1">Uncharacterized protein</fullName>
    </submittedName>
</protein>